<dbReference type="RefSeq" id="WP_188602211.1">
    <property type="nucleotide sequence ID" value="NZ_AP026830.1"/>
</dbReference>
<protein>
    <submittedName>
        <fullName evidence="5">Xanthine phosphoribosyltransferase</fullName>
    </submittedName>
</protein>
<dbReference type="Proteomes" id="UP000657075">
    <property type="component" value="Unassembled WGS sequence"/>
</dbReference>
<reference evidence="7" key="3">
    <citation type="submission" date="2022-09" db="EMBL/GenBank/DDBJ databases">
        <title>Complete genome sequence of Vulcanisaeta souniana.</title>
        <authorList>
            <person name="Kato S."/>
            <person name="Itoh T."/>
            <person name="Ohkuma M."/>
        </authorList>
    </citation>
    <scope>NUCLEOTIDE SEQUENCE [LARGE SCALE GENOMIC DNA]</scope>
    <source>
        <strain evidence="7">JCM 11219</strain>
    </source>
</reference>
<feature type="domain" description="Phosphoribosyltransferase" evidence="3">
    <location>
        <begin position="9"/>
        <end position="142"/>
    </location>
</feature>
<evidence type="ECO:0000256" key="2">
    <source>
        <dbReference type="ARBA" id="ARBA00022679"/>
    </source>
</evidence>
<evidence type="ECO:0000313" key="6">
    <source>
        <dbReference type="Proteomes" id="UP000657075"/>
    </source>
</evidence>
<dbReference type="OrthoDB" id="4952at2157"/>
<dbReference type="Pfam" id="PF00156">
    <property type="entry name" value="Pribosyltran"/>
    <property type="match status" value="1"/>
</dbReference>
<dbReference type="AlphaFoldDB" id="A0A830DZC6"/>
<gene>
    <name evidence="5" type="ORF">GCM10007112_00620</name>
    <name evidence="4" type="ORF">Vsou_12470</name>
</gene>
<dbReference type="InterPro" id="IPR029057">
    <property type="entry name" value="PRTase-like"/>
</dbReference>
<dbReference type="Proteomes" id="UP001060771">
    <property type="component" value="Chromosome"/>
</dbReference>
<dbReference type="EMBL" id="BMNM01000001">
    <property type="protein sequence ID" value="GGI67543.1"/>
    <property type="molecule type" value="Genomic_DNA"/>
</dbReference>
<dbReference type="EMBL" id="AP026830">
    <property type="protein sequence ID" value="BDR92154.1"/>
    <property type="molecule type" value="Genomic_DNA"/>
</dbReference>
<evidence type="ECO:0000259" key="3">
    <source>
        <dbReference type="Pfam" id="PF00156"/>
    </source>
</evidence>
<dbReference type="InterPro" id="IPR000836">
    <property type="entry name" value="PRTase_dom"/>
</dbReference>
<evidence type="ECO:0000313" key="5">
    <source>
        <dbReference type="EMBL" id="GGI67543.1"/>
    </source>
</evidence>
<dbReference type="PANTHER" id="PTHR43363:SF1">
    <property type="entry name" value="HYPOXANTHINE-GUANINE PHOSPHORIBOSYLTRANSFERASE"/>
    <property type="match status" value="1"/>
</dbReference>
<reference evidence="5" key="2">
    <citation type="submission" date="2020-09" db="EMBL/GenBank/DDBJ databases">
        <authorList>
            <person name="Sun Q."/>
            <person name="Ohkuma M."/>
        </authorList>
    </citation>
    <scope>NUCLEOTIDE SEQUENCE</scope>
    <source>
        <strain evidence="5">JCM 11219</strain>
    </source>
</reference>
<dbReference type="PANTHER" id="PTHR43363">
    <property type="entry name" value="HYPOXANTHINE PHOSPHORIBOSYLTRANSFERASE"/>
    <property type="match status" value="1"/>
</dbReference>
<sequence>MADYHRYKWEDIERGALKLVQDILMNGFKPDVIMGISKGGVVLASLLSDMMGVPVDLMQLTHWDFGKSRDRVVIKYRPSIDVRNLNVLLIDDVSDTGLTLSAAKEELARAGAGEVRTAVLDYKVLSSKYVPDYYAYRWVKWVYIVYPWENFETFRNLSINEAKVVFADHELVKLQELMK</sequence>
<evidence type="ECO:0000313" key="7">
    <source>
        <dbReference type="Proteomes" id="UP001060771"/>
    </source>
</evidence>
<accession>A0A830DZC6</accession>
<reference evidence="5" key="1">
    <citation type="journal article" date="2014" name="Int. J. Syst. Evol. Microbiol.">
        <title>Complete genome sequence of Corynebacterium casei LMG S-19264T (=DSM 44701T), isolated from a smear-ripened cheese.</title>
        <authorList>
            <consortium name="US DOE Joint Genome Institute (JGI-PGF)"/>
            <person name="Walter F."/>
            <person name="Albersmeier A."/>
            <person name="Kalinowski J."/>
            <person name="Ruckert C."/>
        </authorList>
    </citation>
    <scope>NUCLEOTIDE SEQUENCE</scope>
    <source>
        <strain evidence="5">JCM 11219</strain>
    </source>
</reference>
<keyword evidence="2" id="KW-0808">Transferase</keyword>
<keyword evidence="7" id="KW-1185">Reference proteome</keyword>
<reference evidence="4" key="4">
    <citation type="journal article" date="2023" name="Microbiol. Resour. Announc.">
        <title>Complete Genome Sequence of Vulcanisaeta souniana Strain IC-059, a Hyperthermophilic Archaeon Isolated from Hot Spring Water in Japan.</title>
        <authorList>
            <person name="Kato S."/>
            <person name="Itoh T."/>
            <person name="Wu L."/>
            <person name="Ma J."/>
            <person name="Ohkuma M."/>
        </authorList>
    </citation>
    <scope>NUCLEOTIDE SEQUENCE</scope>
    <source>
        <strain evidence="4">JCM 11219</strain>
    </source>
</reference>
<name>A0A830DZC6_9CREN</name>
<dbReference type="Gene3D" id="3.40.50.2020">
    <property type="match status" value="1"/>
</dbReference>
<evidence type="ECO:0000256" key="1">
    <source>
        <dbReference type="ARBA" id="ARBA00022676"/>
    </source>
</evidence>
<evidence type="ECO:0000313" key="4">
    <source>
        <dbReference type="EMBL" id="BDR92154.1"/>
    </source>
</evidence>
<dbReference type="GeneID" id="76206792"/>
<dbReference type="GO" id="GO:0016757">
    <property type="term" value="F:glycosyltransferase activity"/>
    <property type="evidence" value="ECO:0007669"/>
    <property type="project" value="UniProtKB-KW"/>
</dbReference>
<dbReference type="CDD" id="cd06223">
    <property type="entry name" value="PRTases_typeI"/>
    <property type="match status" value="1"/>
</dbReference>
<dbReference type="SUPFAM" id="SSF53271">
    <property type="entry name" value="PRTase-like"/>
    <property type="match status" value="1"/>
</dbReference>
<keyword evidence="1 5" id="KW-0328">Glycosyltransferase</keyword>
<proteinExistence type="predicted"/>
<organism evidence="5 6">
    <name type="scientific">Vulcanisaeta souniana JCM 11219</name>
    <dbReference type="NCBI Taxonomy" id="1293586"/>
    <lineage>
        <taxon>Archaea</taxon>
        <taxon>Thermoproteota</taxon>
        <taxon>Thermoprotei</taxon>
        <taxon>Thermoproteales</taxon>
        <taxon>Thermoproteaceae</taxon>
        <taxon>Vulcanisaeta</taxon>
    </lineage>
</organism>